<gene>
    <name evidence="3" type="ORF">SAMN04489757_10459</name>
</gene>
<dbReference type="Pfam" id="PF01613">
    <property type="entry name" value="Flavin_Reduct"/>
    <property type="match status" value="1"/>
</dbReference>
<feature type="domain" description="Flavin reductase like" evidence="2">
    <location>
        <begin position="25"/>
        <end position="170"/>
    </location>
</feature>
<dbReference type="InterPro" id="IPR002563">
    <property type="entry name" value="Flavin_Rdtase-like_dom"/>
</dbReference>
<dbReference type="STRING" id="1527.SAMN04489757_10459"/>
<name>A0A1I5CW48_9FIRM</name>
<dbReference type="EMBL" id="FOWD01000004">
    <property type="protein sequence ID" value="SFN91163.1"/>
    <property type="molecule type" value="Genomic_DNA"/>
</dbReference>
<evidence type="ECO:0000256" key="1">
    <source>
        <dbReference type="ARBA" id="ARBA00038054"/>
    </source>
</evidence>
<evidence type="ECO:0000313" key="4">
    <source>
        <dbReference type="Proteomes" id="UP000198806"/>
    </source>
</evidence>
<sequence>MNEFKEITAAQLEGNPFQMIGKEWMLVTAEKEGTVNTMTASWGGLGIMWGKNVAFVTIRPQRYTKEFVDFSDTFSLSFYDESYRKTLAYLGRVSGRDENKIEKSELTLAYDIGTPYFEEANTVLICKKLFAQPYSEESFIDKSIMPDVYPDKDFHTLYVADIIKVLVKESQS</sequence>
<comment type="similarity">
    <text evidence="1">Belongs to the flavoredoxin family.</text>
</comment>
<dbReference type="InterPro" id="IPR012349">
    <property type="entry name" value="Split_barrel_FMN-bd"/>
</dbReference>
<dbReference type="AlphaFoldDB" id="A0A1I5CW48"/>
<dbReference type="OrthoDB" id="9791490at2"/>
<dbReference type="Gene3D" id="2.30.110.10">
    <property type="entry name" value="Electron Transport, Fmn-binding Protein, Chain A"/>
    <property type="match status" value="1"/>
</dbReference>
<evidence type="ECO:0000259" key="2">
    <source>
        <dbReference type="Pfam" id="PF01613"/>
    </source>
</evidence>
<protein>
    <submittedName>
        <fullName evidence="3">NADH-FMN oxidoreductase RutF, flavin reductase (DIM6/NTAB) family</fullName>
    </submittedName>
</protein>
<dbReference type="Proteomes" id="UP000198806">
    <property type="component" value="Unassembled WGS sequence"/>
</dbReference>
<evidence type="ECO:0000313" key="3">
    <source>
        <dbReference type="EMBL" id="SFN91163.1"/>
    </source>
</evidence>
<dbReference type="PANTHER" id="PTHR43567:SF5">
    <property type="entry name" value="HYPOTHETICAL CYTOSOLIC PROTEIN"/>
    <property type="match status" value="1"/>
</dbReference>
<keyword evidence="4" id="KW-1185">Reference proteome</keyword>
<dbReference type="InterPro" id="IPR052174">
    <property type="entry name" value="Flavoredoxin"/>
</dbReference>
<dbReference type="GO" id="GO:0010181">
    <property type="term" value="F:FMN binding"/>
    <property type="evidence" value="ECO:0007669"/>
    <property type="project" value="InterPro"/>
</dbReference>
<reference evidence="3 4" key="1">
    <citation type="submission" date="2016-10" db="EMBL/GenBank/DDBJ databases">
        <authorList>
            <person name="de Groot N.N."/>
        </authorList>
    </citation>
    <scope>NUCLEOTIDE SEQUENCE [LARGE SCALE GENOMIC DNA]</scope>
    <source>
        <strain evidence="3 4">DSM 1283</strain>
    </source>
</reference>
<accession>A0A1I5CW48</accession>
<dbReference type="SUPFAM" id="SSF50475">
    <property type="entry name" value="FMN-binding split barrel"/>
    <property type="match status" value="1"/>
</dbReference>
<dbReference type="RefSeq" id="WP_091684602.1">
    <property type="nucleotide sequence ID" value="NZ_BAABFM010000079.1"/>
</dbReference>
<organism evidence="3 4">
    <name type="scientific">Anaerocolumna aminovalerica</name>
    <dbReference type="NCBI Taxonomy" id="1527"/>
    <lineage>
        <taxon>Bacteria</taxon>
        <taxon>Bacillati</taxon>
        <taxon>Bacillota</taxon>
        <taxon>Clostridia</taxon>
        <taxon>Lachnospirales</taxon>
        <taxon>Lachnospiraceae</taxon>
        <taxon>Anaerocolumna</taxon>
    </lineage>
</organism>
<dbReference type="GO" id="GO:0016646">
    <property type="term" value="F:oxidoreductase activity, acting on the CH-NH group of donors, NAD or NADP as acceptor"/>
    <property type="evidence" value="ECO:0007669"/>
    <property type="project" value="UniProtKB-ARBA"/>
</dbReference>
<dbReference type="PANTHER" id="PTHR43567">
    <property type="entry name" value="FLAVOREDOXIN-RELATED-RELATED"/>
    <property type="match status" value="1"/>
</dbReference>
<proteinExistence type="inferred from homology"/>